<dbReference type="FunFam" id="3.80.10.10:FF:000111">
    <property type="entry name" value="LRR receptor-like serine/threonine-protein kinase ERECTA"/>
    <property type="match status" value="1"/>
</dbReference>
<evidence type="ECO:0000256" key="7">
    <source>
        <dbReference type="ARBA" id="ARBA00022989"/>
    </source>
</evidence>
<evidence type="ECO:0000256" key="4">
    <source>
        <dbReference type="ARBA" id="ARBA00022692"/>
    </source>
</evidence>
<evidence type="ECO:0000313" key="10">
    <source>
        <dbReference type="EMBL" id="KAK1435276.1"/>
    </source>
</evidence>
<evidence type="ECO:0000256" key="3">
    <source>
        <dbReference type="ARBA" id="ARBA00022614"/>
    </source>
</evidence>
<dbReference type="EMBL" id="JAUHHV010000001">
    <property type="protein sequence ID" value="KAK1435276.1"/>
    <property type="molecule type" value="Genomic_DNA"/>
</dbReference>
<dbReference type="GO" id="GO:0016020">
    <property type="term" value="C:membrane"/>
    <property type="evidence" value="ECO:0007669"/>
    <property type="project" value="UniProtKB-SubCell"/>
</dbReference>
<evidence type="ECO:0000256" key="1">
    <source>
        <dbReference type="ARBA" id="ARBA00004479"/>
    </source>
</evidence>
<keyword evidence="11" id="KW-1185">Reference proteome</keyword>
<evidence type="ECO:0000313" key="11">
    <source>
        <dbReference type="Proteomes" id="UP001229421"/>
    </source>
</evidence>
<reference evidence="10" key="1">
    <citation type="journal article" date="2023" name="bioRxiv">
        <title>Improved chromosome-level genome assembly for marigold (Tagetes erecta).</title>
        <authorList>
            <person name="Jiang F."/>
            <person name="Yuan L."/>
            <person name="Wang S."/>
            <person name="Wang H."/>
            <person name="Xu D."/>
            <person name="Wang A."/>
            <person name="Fan W."/>
        </authorList>
    </citation>
    <scope>NUCLEOTIDE SEQUENCE</scope>
    <source>
        <strain evidence="10">WSJ</strain>
        <tissue evidence="10">Leaf</tissue>
    </source>
</reference>
<evidence type="ECO:0000256" key="6">
    <source>
        <dbReference type="ARBA" id="ARBA00022737"/>
    </source>
</evidence>
<dbReference type="Pfam" id="PF00560">
    <property type="entry name" value="LRR_1"/>
    <property type="match status" value="5"/>
</dbReference>
<keyword evidence="8" id="KW-0472">Membrane</keyword>
<dbReference type="InterPro" id="IPR046956">
    <property type="entry name" value="RLP23-like"/>
</dbReference>
<protein>
    <submittedName>
        <fullName evidence="10">Uncharacterized protein</fullName>
    </submittedName>
</protein>
<keyword evidence="9" id="KW-0325">Glycoprotein</keyword>
<dbReference type="InterPro" id="IPR032675">
    <property type="entry name" value="LRR_dom_sf"/>
</dbReference>
<evidence type="ECO:0000256" key="5">
    <source>
        <dbReference type="ARBA" id="ARBA00022729"/>
    </source>
</evidence>
<comment type="caution">
    <text evidence="10">The sequence shown here is derived from an EMBL/GenBank/DDBJ whole genome shotgun (WGS) entry which is preliminary data.</text>
</comment>
<dbReference type="AlphaFoldDB" id="A0AAD8L9W3"/>
<dbReference type="SUPFAM" id="SSF52058">
    <property type="entry name" value="L domain-like"/>
    <property type="match status" value="2"/>
</dbReference>
<sequence length="407" mass="46067">MSDHSSIQMIDISSCKLRPYFPNWILKLKNLARLNIANNRISYTFSIQFWNMWFSQSIDIDLSSNNFSGSIPNVSSGLERLDLSHNKFYGQISFLCQITDGSLYFLDLSNNSFIGAIPDCLWHFNELKVLNLGRNNLSGRLPISIGYLIGLEVLQLDNNNFTGELPLSLQNCTQLTFLELGVNKFTGYVPIWIGESAREFRNNIGMLKSIDLSNNFLTEQIPYELTNLLELMQLNLSNNALSGAIPDKIGEMKELEILDLSRNKLSGRIPSSISRITFLNYLDVSYNDLSGRIPVSTQLQSFEALRYIGNVGLYGLPLPKYCPGDKELKAPIISQNEGGGEGIDELDRLFLIGGASGFATGFWIVCCGLHVNWHGRNEFFRFLDNLKDWVYIKVTMFIARRQRASYV</sequence>
<dbReference type="Gene3D" id="3.80.10.10">
    <property type="entry name" value="Ribonuclease Inhibitor"/>
    <property type="match status" value="1"/>
</dbReference>
<dbReference type="PANTHER" id="PTHR48063">
    <property type="entry name" value="LRR RECEPTOR-LIKE KINASE"/>
    <property type="match status" value="1"/>
</dbReference>
<keyword evidence="5" id="KW-0732">Signal</keyword>
<evidence type="ECO:0000256" key="9">
    <source>
        <dbReference type="ARBA" id="ARBA00023180"/>
    </source>
</evidence>
<dbReference type="FunFam" id="3.80.10.10:FF:000041">
    <property type="entry name" value="LRR receptor-like serine/threonine-protein kinase ERECTA"/>
    <property type="match status" value="1"/>
</dbReference>
<dbReference type="PANTHER" id="PTHR48063:SF103">
    <property type="entry name" value="LEUCINE-RICH RECEPTOR-LIKE KINASE FAMILY PROTEIN"/>
    <property type="match status" value="1"/>
</dbReference>
<dbReference type="PRINTS" id="PR00019">
    <property type="entry name" value="LEURICHRPT"/>
</dbReference>
<keyword evidence="4" id="KW-0812">Transmembrane</keyword>
<accession>A0AAD8L9W3</accession>
<dbReference type="Pfam" id="PF13855">
    <property type="entry name" value="LRR_8"/>
    <property type="match status" value="1"/>
</dbReference>
<gene>
    <name evidence="10" type="ORF">QVD17_01037</name>
</gene>
<dbReference type="Proteomes" id="UP001229421">
    <property type="component" value="Unassembled WGS sequence"/>
</dbReference>
<comment type="similarity">
    <text evidence="2">Belongs to the RLP family.</text>
</comment>
<dbReference type="InterPro" id="IPR001611">
    <property type="entry name" value="Leu-rich_rpt"/>
</dbReference>
<keyword evidence="3" id="KW-0433">Leucine-rich repeat</keyword>
<proteinExistence type="inferred from homology"/>
<organism evidence="10 11">
    <name type="scientific">Tagetes erecta</name>
    <name type="common">African marigold</name>
    <dbReference type="NCBI Taxonomy" id="13708"/>
    <lineage>
        <taxon>Eukaryota</taxon>
        <taxon>Viridiplantae</taxon>
        <taxon>Streptophyta</taxon>
        <taxon>Embryophyta</taxon>
        <taxon>Tracheophyta</taxon>
        <taxon>Spermatophyta</taxon>
        <taxon>Magnoliopsida</taxon>
        <taxon>eudicotyledons</taxon>
        <taxon>Gunneridae</taxon>
        <taxon>Pentapetalae</taxon>
        <taxon>asterids</taxon>
        <taxon>campanulids</taxon>
        <taxon>Asterales</taxon>
        <taxon>Asteraceae</taxon>
        <taxon>Asteroideae</taxon>
        <taxon>Heliantheae alliance</taxon>
        <taxon>Tageteae</taxon>
        <taxon>Tagetes</taxon>
    </lineage>
</organism>
<name>A0AAD8L9W3_TARER</name>
<evidence type="ECO:0000256" key="2">
    <source>
        <dbReference type="ARBA" id="ARBA00009592"/>
    </source>
</evidence>
<evidence type="ECO:0000256" key="8">
    <source>
        <dbReference type="ARBA" id="ARBA00023136"/>
    </source>
</evidence>
<keyword evidence="7" id="KW-1133">Transmembrane helix</keyword>
<comment type="subcellular location">
    <subcellularLocation>
        <location evidence="1">Membrane</location>
        <topology evidence="1">Single-pass type I membrane protein</topology>
    </subcellularLocation>
</comment>
<keyword evidence="6" id="KW-0677">Repeat</keyword>